<sequence length="144" mass="15431">MARIARKRRTGSAIEVRTVWALMAPVLLHLILAAPVLAGEPVSGVDILVRSKSDGRIVIQTVTDDRGSILIKEMRPGPYSVEAGSKLPAALIRRSGSWGVALIPLATKTATPQNHRTKPTAHGMHVDIVVPDGAPITFTIILTY</sequence>
<protein>
    <submittedName>
        <fullName evidence="1">Carboxypeptidase-like regulatory domain-containing protein</fullName>
    </submittedName>
</protein>
<keyword evidence="2" id="KW-1185">Reference proteome</keyword>
<comment type="caution">
    <text evidence="1">The sequence shown here is derived from an EMBL/GenBank/DDBJ whole genome shotgun (WGS) entry which is preliminary data.</text>
</comment>
<organism evidence="1 2">
    <name type="scientific">Reyranella aquatilis</name>
    <dbReference type="NCBI Taxonomy" id="2035356"/>
    <lineage>
        <taxon>Bacteria</taxon>
        <taxon>Pseudomonadati</taxon>
        <taxon>Pseudomonadota</taxon>
        <taxon>Alphaproteobacteria</taxon>
        <taxon>Hyphomicrobiales</taxon>
        <taxon>Reyranellaceae</taxon>
        <taxon>Reyranella</taxon>
    </lineage>
</organism>
<dbReference type="EMBL" id="JAJISD010000010">
    <property type="protein sequence ID" value="MCC8431617.1"/>
    <property type="molecule type" value="Genomic_DNA"/>
</dbReference>
<evidence type="ECO:0000313" key="2">
    <source>
        <dbReference type="Proteomes" id="UP001198862"/>
    </source>
</evidence>
<evidence type="ECO:0000313" key="1">
    <source>
        <dbReference type="EMBL" id="MCC8431617.1"/>
    </source>
</evidence>
<reference evidence="1 2" key="1">
    <citation type="submission" date="2021-11" db="EMBL/GenBank/DDBJ databases">
        <authorList>
            <person name="Lee D.-H."/>
            <person name="Kim S.-B."/>
        </authorList>
    </citation>
    <scope>NUCLEOTIDE SEQUENCE [LARGE SCALE GENOMIC DNA]</scope>
    <source>
        <strain evidence="1 2">KCTC 52223</strain>
    </source>
</reference>
<dbReference type="SUPFAM" id="SSF49478">
    <property type="entry name" value="Cna protein B-type domain"/>
    <property type="match status" value="1"/>
</dbReference>
<dbReference type="Proteomes" id="UP001198862">
    <property type="component" value="Unassembled WGS sequence"/>
</dbReference>
<gene>
    <name evidence="1" type="ORF">LJ725_21800</name>
</gene>
<accession>A0ABS8KZU2</accession>
<proteinExistence type="predicted"/>
<name>A0ABS8KZU2_9HYPH</name>